<dbReference type="PROSITE" id="PS50294">
    <property type="entry name" value="WD_REPEATS_REGION"/>
    <property type="match status" value="1"/>
</dbReference>
<sequence length="336" mass="37127">MDNSNRIVPPHLNAEIYRTDTTGTTTLSYLDYIKIHSDGSVLVGSSELTGRYWNGGVSVYKSIAEAQSIKTEDKRSISLCSGTADGCFIGSSNKLLICEDSGAVSVWVKNGDQQSAWSQWREDLSVAEHDNAVLAVDCLEPERLYATAGADGNVKVWDINDMICIRNYSAAHSMIVNAIAVKPKSAHSFATGSMDQYVTLWDENTDKAVLDIMKNDCSIYCLAWLDENRLAVGDEAGVLHLIDIRNTESKMKIAEFPAAVHKLVVHPDSDKVAVCCDNKIVTVCKVEENCEPKIIYHDRHMHSNYVRGAAWDIEDKNTLHTVGWNGELKSHSISLD</sequence>
<evidence type="ECO:0000313" key="4">
    <source>
        <dbReference type="EMBL" id="SOQ51764.1"/>
    </source>
</evidence>
<reference evidence="4" key="1">
    <citation type="submission" date="2016-07" db="EMBL/GenBank/DDBJ databases">
        <authorList>
            <person name="Bretaudeau A."/>
        </authorList>
    </citation>
    <scope>NUCLEOTIDE SEQUENCE</scope>
    <source>
        <strain evidence="4">Rice</strain>
        <tissue evidence="4">Whole body</tissue>
    </source>
</reference>
<dbReference type="SMART" id="SM00320">
    <property type="entry name" value="WD40"/>
    <property type="match status" value="5"/>
</dbReference>
<evidence type="ECO:0000256" key="2">
    <source>
        <dbReference type="ARBA" id="ARBA00022490"/>
    </source>
</evidence>
<dbReference type="SUPFAM" id="SSF50978">
    <property type="entry name" value="WD40 repeat-like"/>
    <property type="match status" value="1"/>
</dbReference>
<dbReference type="PANTHER" id="PTHR46853">
    <property type="entry name" value="METHYLOSOME PROTEIN 50"/>
    <property type="match status" value="1"/>
</dbReference>
<dbReference type="Gene3D" id="2.130.10.10">
    <property type="entry name" value="YVTN repeat-like/Quinoprotein amine dehydrogenase"/>
    <property type="match status" value="1"/>
</dbReference>
<evidence type="ECO:0000256" key="3">
    <source>
        <dbReference type="PROSITE-ProRule" id="PRU00221"/>
    </source>
</evidence>
<keyword evidence="3" id="KW-0853">WD repeat</keyword>
<dbReference type="GO" id="GO:0034709">
    <property type="term" value="C:methylosome"/>
    <property type="evidence" value="ECO:0007669"/>
    <property type="project" value="TreeGrafter"/>
</dbReference>
<evidence type="ECO:0000256" key="1">
    <source>
        <dbReference type="ARBA" id="ARBA00004496"/>
    </source>
</evidence>
<dbReference type="InterPro" id="IPR015943">
    <property type="entry name" value="WD40/YVTN_repeat-like_dom_sf"/>
</dbReference>
<protein>
    <submittedName>
        <fullName evidence="4">SFRICE_003040</fullName>
    </submittedName>
</protein>
<dbReference type="InterPro" id="IPR001680">
    <property type="entry name" value="WD40_rpt"/>
</dbReference>
<organism evidence="4">
    <name type="scientific">Spodoptera frugiperda</name>
    <name type="common">Fall armyworm</name>
    <dbReference type="NCBI Taxonomy" id="7108"/>
    <lineage>
        <taxon>Eukaryota</taxon>
        <taxon>Metazoa</taxon>
        <taxon>Ecdysozoa</taxon>
        <taxon>Arthropoda</taxon>
        <taxon>Hexapoda</taxon>
        <taxon>Insecta</taxon>
        <taxon>Pterygota</taxon>
        <taxon>Neoptera</taxon>
        <taxon>Endopterygota</taxon>
        <taxon>Lepidoptera</taxon>
        <taxon>Glossata</taxon>
        <taxon>Ditrysia</taxon>
        <taxon>Noctuoidea</taxon>
        <taxon>Noctuidae</taxon>
        <taxon>Amphipyrinae</taxon>
        <taxon>Spodoptera</taxon>
    </lineage>
</organism>
<dbReference type="InterPro" id="IPR052139">
    <property type="entry name" value="Methylosome_Comp_WDR77"/>
</dbReference>
<dbReference type="AlphaFoldDB" id="A0A2H1WH14"/>
<dbReference type="EMBL" id="ODYU01008299">
    <property type="protein sequence ID" value="SOQ51764.1"/>
    <property type="molecule type" value="Genomic_DNA"/>
</dbReference>
<gene>
    <name evidence="4" type="ORF">SFRICE_003040</name>
</gene>
<dbReference type="InterPro" id="IPR036322">
    <property type="entry name" value="WD40_repeat_dom_sf"/>
</dbReference>
<name>A0A2H1WH14_SPOFR</name>
<dbReference type="Pfam" id="PF00400">
    <property type="entry name" value="WD40"/>
    <property type="match status" value="2"/>
</dbReference>
<keyword evidence="2" id="KW-0963">Cytoplasm</keyword>
<comment type="subcellular location">
    <subcellularLocation>
        <location evidence="1">Cytoplasm</location>
    </subcellularLocation>
</comment>
<accession>A0A2H1WH14</accession>
<dbReference type="GO" id="GO:0007309">
    <property type="term" value="P:oocyte axis specification"/>
    <property type="evidence" value="ECO:0007669"/>
    <property type="project" value="TreeGrafter"/>
</dbReference>
<proteinExistence type="predicted"/>
<feature type="repeat" description="WD" evidence="3">
    <location>
        <begin position="126"/>
        <end position="167"/>
    </location>
</feature>
<dbReference type="PROSITE" id="PS50082">
    <property type="entry name" value="WD_REPEATS_2"/>
    <property type="match status" value="2"/>
</dbReference>
<dbReference type="PANTHER" id="PTHR46853:SF1">
    <property type="entry name" value="METHYLOSOME PROTEIN 50"/>
    <property type="match status" value="1"/>
</dbReference>
<feature type="repeat" description="WD" evidence="3">
    <location>
        <begin position="169"/>
        <end position="211"/>
    </location>
</feature>